<protein>
    <submittedName>
        <fullName evidence="1">Uncharacterized protein</fullName>
    </submittedName>
</protein>
<accession>A0A6J4UWU4</accession>
<evidence type="ECO:0000313" key="1">
    <source>
        <dbReference type="EMBL" id="CAA9561532.1"/>
    </source>
</evidence>
<organism evidence="1">
    <name type="scientific">uncultured Thermomicrobiales bacterium</name>
    <dbReference type="NCBI Taxonomy" id="1645740"/>
    <lineage>
        <taxon>Bacteria</taxon>
        <taxon>Pseudomonadati</taxon>
        <taxon>Thermomicrobiota</taxon>
        <taxon>Thermomicrobia</taxon>
        <taxon>Thermomicrobiales</taxon>
        <taxon>environmental samples</taxon>
    </lineage>
</organism>
<feature type="non-terminal residue" evidence="1">
    <location>
        <position position="76"/>
    </location>
</feature>
<dbReference type="EMBL" id="CADCWJ010000361">
    <property type="protein sequence ID" value="CAA9561532.1"/>
    <property type="molecule type" value="Genomic_DNA"/>
</dbReference>
<name>A0A6J4UWU4_9BACT</name>
<sequence length="76" mass="8075">VRNLPVRCRGFGRFRTRLAAPLGLLAPLAAPHYLRSSPAAGSSARPSVARPAASIRRQCAAQGVPGSSLRRWNSLV</sequence>
<dbReference type="AlphaFoldDB" id="A0A6J4UWU4"/>
<proteinExistence type="predicted"/>
<reference evidence="1" key="1">
    <citation type="submission" date="2020-02" db="EMBL/GenBank/DDBJ databases">
        <authorList>
            <person name="Meier V. D."/>
        </authorList>
    </citation>
    <scope>NUCLEOTIDE SEQUENCE</scope>
    <source>
        <strain evidence="1">AVDCRST_MAG87</strain>
    </source>
</reference>
<feature type="non-terminal residue" evidence="1">
    <location>
        <position position="1"/>
    </location>
</feature>
<gene>
    <name evidence="1" type="ORF">AVDCRST_MAG87-1617</name>
</gene>